<proteinExistence type="predicted"/>
<comment type="caution">
    <text evidence="1">The sequence shown here is derived from an EMBL/GenBank/DDBJ whole genome shotgun (WGS) entry which is preliminary data.</text>
</comment>
<protein>
    <submittedName>
        <fullName evidence="1">Uncharacterized protein</fullName>
    </submittedName>
</protein>
<name>A0A7W9JK89_9MICC</name>
<organism evidence="1 2">
    <name type="scientific">Micrococcus endophyticus</name>
    <dbReference type="NCBI Taxonomy" id="455343"/>
    <lineage>
        <taxon>Bacteria</taxon>
        <taxon>Bacillati</taxon>
        <taxon>Actinomycetota</taxon>
        <taxon>Actinomycetes</taxon>
        <taxon>Micrococcales</taxon>
        <taxon>Micrococcaceae</taxon>
        <taxon>Micrococcus</taxon>
    </lineage>
</organism>
<gene>
    <name evidence="1" type="ORF">HDA33_002004</name>
</gene>
<keyword evidence="2" id="KW-1185">Reference proteome</keyword>
<dbReference type="EMBL" id="JACHMW010000001">
    <property type="protein sequence ID" value="MBB5849440.1"/>
    <property type="molecule type" value="Genomic_DNA"/>
</dbReference>
<sequence>MVDGGVVGSDFPWDCWSGETTLQAALAENLEQLLSPFAGESRT</sequence>
<dbReference type="RefSeq" id="WP_276510934.1">
    <property type="nucleotide sequence ID" value="NZ_BAABAG010000012.1"/>
</dbReference>
<evidence type="ECO:0000313" key="1">
    <source>
        <dbReference type="EMBL" id="MBB5849440.1"/>
    </source>
</evidence>
<dbReference type="AlphaFoldDB" id="A0A7W9JK89"/>
<dbReference type="Proteomes" id="UP000567246">
    <property type="component" value="Unassembled WGS sequence"/>
</dbReference>
<reference evidence="1 2" key="1">
    <citation type="submission" date="2020-08" db="EMBL/GenBank/DDBJ databases">
        <title>Sequencing the genomes of 1000 actinobacteria strains.</title>
        <authorList>
            <person name="Klenk H.-P."/>
        </authorList>
    </citation>
    <scope>NUCLEOTIDE SEQUENCE [LARGE SCALE GENOMIC DNA]</scope>
    <source>
        <strain evidence="1 2">DSM 17945</strain>
    </source>
</reference>
<accession>A0A7W9JK89</accession>
<evidence type="ECO:0000313" key="2">
    <source>
        <dbReference type="Proteomes" id="UP000567246"/>
    </source>
</evidence>